<feature type="compositionally biased region" description="Polar residues" evidence="1">
    <location>
        <begin position="60"/>
        <end position="70"/>
    </location>
</feature>
<organism evidence="2 3">
    <name type="scientific">Ancylostoma ceylanicum</name>
    <dbReference type="NCBI Taxonomy" id="53326"/>
    <lineage>
        <taxon>Eukaryota</taxon>
        <taxon>Metazoa</taxon>
        <taxon>Ecdysozoa</taxon>
        <taxon>Nematoda</taxon>
        <taxon>Chromadorea</taxon>
        <taxon>Rhabditida</taxon>
        <taxon>Rhabditina</taxon>
        <taxon>Rhabditomorpha</taxon>
        <taxon>Strongyloidea</taxon>
        <taxon>Ancylostomatidae</taxon>
        <taxon>Ancylostomatinae</taxon>
        <taxon>Ancylostoma</taxon>
    </lineage>
</organism>
<evidence type="ECO:0000313" key="2">
    <source>
        <dbReference type="EMBL" id="EYC14104.1"/>
    </source>
</evidence>
<proteinExistence type="predicted"/>
<reference evidence="3" key="1">
    <citation type="journal article" date="2015" name="Nat. Genet.">
        <title>The genome and transcriptome of the zoonotic hookworm Ancylostoma ceylanicum identify infection-specific gene families.</title>
        <authorList>
            <person name="Schwarz E.M."/>
            <person name="Hu Y."/>
            <person name="Antoshechkin I."/>
            <person name="Miller M.M."/>
            <person name="Sternberg P.W."/>
            <person name="Aroian R.V."/>
        </authorList>
    </citation>
    <scope>NUCLEOTIDE SEQUENCE</scope>
    <source>
        <strain evidence="3">HY135</strain>
    </source>
</reference>
<evidence type="ECO:0000313" key="3">
    <source>
        <dbReference type="Proteomes" id="UP000024635"/>
    </source>
</evidence>
<evidence type="ECO:0000256" key="1">
    <source>
        <dbReference type="SAM" id="MobiDB-lite"/>
    </source>
</evidence>
<accession>A0A016UFM3</accession>
<comment type="caution">
    <text evidence="2">The sequence shown here is derived from an EMBL/GenBank/DDBJ whole genome shotgun (WGS) entry which is preliminary data.</text>
</comment>
<feature type="region of interest" description="Disordered" evidence="1">
    <location>
        <begin position="60"/>
        <end position="81"/>
    </location>
</feature>
<dbReference type="Proteomes" id="UP000024635">
    <property type="component" value="Unassembled WGS sequence"/>
</dbReference>
<gene>
    <name evidence="2" type="primary">Acey_s0041.g343</name>
    <name evidence="2" type="ORF">Y032_0041g343</name>
</gene>
<keyword evidence="3" id="KW-1185">Reference proteome</keyword>
<protein>
    <submittedName>
        <fullName evidence="2">Uncharacterized protein</fullName>
    </submittedName>
</protein>
<sequence length="81" mass="9363">MLLRRCLWNQNITAAKQHQRRAVVSHQHTLGPLRPIICCILFLCLESAWREDQGSIDLYNTRNEMSSNPGPQHEPKALCRP</sequence>
<dbReference type="EMBL" id="JARK01001377">
    <property type="protein sequence ID" value="EYC14104.1"/>
    <property type="molecule type" value="Genomic_DNA"/>
</dbReference>
<name>A0A016UFM3_9BILA</name>
<dbReference type="AlphaFoldDB" id="A0A016UFM3"/>